<organism evidence="2 3">
    <name type="scientific">candidate division WOR-3 bacterium 4484_18</name>
    <dbReference type="NCBI Taxonomy" id="2020626"/>
    <lineage>
        <taxon>Bacteria</taxon>
        <taxon>Bacteria division WOR-3</taxon>
    </lineage>
</organism>
<keyword evidence="1" id="KW-1133">Transmembrane helix</keyword>
<evidence type="ECO:0000313" key="3">
    <source>
        <dbReference type="Proteomes" id="UP000216312"/>
    </source>
</evidence>
<sequence>MYHIKIKQRLALGLAVLIPISVTIYILWFIIRKLILLLEQLARMLPAGLQIPTPVIYGISLLCVLLLVYLIGWTSSTYIGKLALRNIERLFSRAPLIGAIYRALTHISKALVVERRAFKEAVWVEFPRKGLKTLGFVTGKERKDDKTLYSIFIPTVPNPTSGFFVRAMEEQVEQSGLTVDEAFALILSAGMYEGGDESYH</sequence>
<keyword evidence="1" id="KW-0472">Membrane</keyword>
<dbReference type="PANTHER" id="PTHR31876">
    <property type="entry name" value="COV-LIKE PROTEIN 1"/>
    <property type="match status" value="1"/>
</dbReference>
<reference evidence="3" key="1">
    <citation type="submission" date="2017-07" db="EMBL/GenBank/DDBJ databases">
        <title>Novel pathways for hydrocarbon cycling and metabolic interdependencies in hydrothermal sediment communities.</title>
        <authorList>
            <person name="Dombrowski N."/>
            <person name="Seitz K."/>
            <person name="Teske A."/>
            <person name="Baker B."/>
        </authorList>
    </citation>
    <scope>NUCLEOTIDE SEQUENCE [LARGE SCALE GENOMIC DNA]</scope>
</reference>
<dbReference type="AlphaFoldDB" id="A0A257LTU9"/>
<feature type="transmembrane region" description="Helical" evidence="1">
    <location>
        <begin position="51"/>
        <end position="72"/>
    </location>
</feature>
<accession>A0A257LTU9</accession>
<proteinExistence type="predicted"/>
<dbReference type="InterPro" id="IPR007462">
    <property type="entry name" value="COV1-like"/>
</dbReference>
<keyword evidence="1" id="KW-0812">Transmembrane</keyword>
<protein>
    <recommendedName>
        <fullName evidence="4">DUF502 domain-containing protein</fullName>
    </recommendedName>
</protein>
<evidence type="ECO:0000256" key="1">
    <source>
        <dbReference type="SAM" id="Phobius"/>
    </source>
</evidence>
<dbReference type="PANTHER" id="PTHR31876:SF26">
    <property type="entry name" value="PROTEIN LIKE COV 2"/>
    <property type="match status" value="1"/>
</dbReference>
<evidence type="ECO:0000313" key="2">
    <source>
        <dbReference type="EMBL" id="OYV03095.1"/>
    </source>
</evidence>
<dbReference type="EMBL" id="NMUJ01000023">
    <property type="protein sequence ID" value="OYV03095.1"/>
    <property type="molecule type" value="Genomic_DNA"/>
</dbReference>
<name>A0A257LTU9_UNCW3</name>
<dbReference type="Proteomes" id="UP000216312">
    <property type="component" value="Unassembled WGS sequence"/>
</dbReference>
<gene>
    <name evidence="2" type="ORF">CGW93_02515</name>
</gene>
<dbReference type="Pfam" id="PF04367">
    <property type="entry name" value="DUF502"/>
    <property type="match status" value="1"/>
</dbReference>
<evidence type="ECO:0008006" key="4">
    <source>
        <dbReference type="Google" id="ProtNLM"/>
    </source>
</evidence>
<feature type="transmembrane region" description="Helical" evidence="1">
    <location>
        <begin position="12"/>
        <end position="31"/>
    </location>
</feature>
<comment type="caution">
    <text evidence="2">The sequence shown here is derived from an EMBL/GenBank/DDBJ whole genome shotgun (WGS) entry which is preliminary data.</text>
</comment>